<feature type="region of interest" description="Disordered" evidence="1">
    <location>
        <begin position="69"/>
        <end position="111"/>
    </location>
</feature>
<keyword evidence="3" id="KW-1185">Reference proteome</keyword>
<feature type="compositionally biased region" description="Basic and acidic residues" evidence="1">
    <location>
        <begin position="36"/>
        <end position="47"/>
    </location>
</feature>
<evidence type="ECO:0000313" key="3">
    <source>
        <dbReference type="Proteomes" id="UP000235388"/>
    </source>
</evidence>
<feature type="region of interest" description="Disordered" evidence="1">
    <location>
        <begin position="298"/>
        <end position="337"/>
    </location>
</feature>
<sequence>MVPDTNTAGINRSNTAVRAVLEQPCSTGGRMGTVRPKQEPTGRTDLSDRSRLVLCDRSQELIGQACPTRQQCNAKTHWPEGKHDPSEYDEDYESSSGNDHELVMTSRSRSSNGVRTPFNDWYRPVIKKNQSSRGACLLLMTGLHQPLRGGVLLLMAGLSWSSRGERTPVDNPGRPVIKRSTPPLDDRTALAIERRRPPLDGRSVLQFNDQPEKANLESVDSSSICNDNLSVHDNHAKLDGFQLPLSNHQSEHLKTESIDKSHIEKRDQSYYDTSIKNTSLLYSYNNNDNTKFPGNDYPDAYGPVENEQSDNYHNNNNEENAHNIDPGEMDNFPDNNGSCGSYDDGNCDGYNGESISGYDDGSIGGYDDGSIGGYDDGSCGAYDDYQEEGFADFYEDPYNGGPATLTVAVA</sequence>
<name>A0A2N5VGA5_9BASI</name>
<dbReference type="Proteomes" id="UP000235388">
    <property type="component" value="Unassembled WGS sequence"/>
</dbReference>
<reference evidence="2 3" key="1">
    <citation type="submission" date="2017-11" db="EMBL/GenBank/DDBJ databases">
        <title>De novo assembly and phasing of dikaryotic genomes from two isolates of Puccinia coronata f. sp. avenae, the causal agent of oat crown rust.</title>
        <authorList>
            <person name="Miller M.E."/>
            <person name="Zhang Y."/>
            <person name="Omidvar V."/>
            <person name="Sperschneider J."/>
            <person name="Schwessinger B."/>
            <person name="Raley C."/>
            <person name="Palmer J.M."/>
            <person name="Garnica D."/>
            <person name="Upadhyaya N."/>
            <person name="Rathjen J."/>
            <person name="Taylor J.M."/>
            <person name="Park R.F."/>
            <person name="Dodds P.N."/>
            <person name="Hirsch C.D."/>
            <person name="Kianian S.F."/>
            <person name="Figueroa M."/>
        </authorList>
    </citation>
    <scope>NUCLEOTIDE SEQUENCE [LARGE SCALE GENOMIC DNA]</scope>
    <source>
        <strain evidence="2">12NC29</strain>
    </source>
</reference>
<dbReference type="AlphaFoldDB" id="A0A2N5VGA5"/>
<evidence type="ECO:0000313" key="2">
    <source>
        <dbReference type="EMBL" id="PLW48936.1"/>
    </source>
</evidence>
<gene>
    <name evidence="2" type="ORF">PCANC_10714</name>
</gene>
<protein>
    <submittedName>
        <fullName evidence="2">Uncharacterized protein</fullName>
    </submittedName>
</protein>
<feature type="compositionally biased region" description="Low complexity" evidence="1">
    <location>
        <begin position="305"/>
        <end position="318"/>
    </location>
</feature>
<organism evidence="2 3">
    <name type="scientific">Puccinia coronata f. sp. avenae</name>
    <dbReference type="NCBI Taxonomy" id="200324"/>
    <lineage>
        <taxon>Eukaryota</taxon>
        <taxon>Fungi</taxon>
        <taxon>Dikarya</taxon>
        <taxon>Basidiomycota</taxon>
        <taxon>Pucciniomycotina</taxon>
        <taxon>Pucciniomycetes</taxon>
        <taxon>Pucciniales</taxon>
        <taxon>Pucciniaceae</taxon>
        <taxon>Puccinia</taxon>
    </lineage>
</organism>
<comment type="caution">
    <text evidence="2">The sequence shown here is derived from an EMBL/GenBank/DDBJ whole genome shotgun (WGS) entry which is preliminary data.</text>
</comment>
<feature type="compositionally biased region" description="Basic and acidic residues" evidence="1">
    <location>
        <begin position="77"/>
        <end position="86"/>
    </location>
</feature>
<evidence type="ECO:0000256" key="1">
    <source>
        <dbReference type="SAM" id="MobiDB-lite"/>
    </source>
</evidence>
<accession>A0A2N5VGA5</accession>
<dbReference type="EMBL" id="PGCJ01000099">
    <property type="protein sequence ID" value="PLW48936.1"/>
    <property type="molecule type" value="Genomic_DNA"/>
</dbReference>
<proteinExistence type="predicted"/>
<feature type="region of interest" description="Disordered" evidence="1">
    <location>
        <begin position="22"/>
        <end position="47"/>
    </location>
</feature>